<dbReference type="EMBL" id="AZCX01000011">
    <property type="protein sequence ID" value="KRK47203.1"/>
    <property type="molecule type" value="Genomic_DNA"/>
</dbReference>
<sequence length="151" mass="16926">MLSPLKRGITMREGLTVVEAILALFVTALVVLTIASGLKSTRFEMTTKTDQQLGWHYFLSEVRAPKYAFVVEKVETNYILLESSIQKKTFILKFRSGELVLTTPKGGYIPLMRGLKTGQFQAVKKGVDCEAMATTGQRFKANLMLEDENDK</sequence>
<name>A0A0R1HRV3_9LACO</name>
<keyword evidence="1" id="KW-1133">Transmembrane helix</keyword>
<dbReference type="PATRIC" id="fig|1302272.5.peg.662"/>
<evidence type="ECO:0008006" key="4">
    <source>
        <dbReference type="Google" id="ProtNLM"/>
    </source>
</evidence>
<dbReference type="Pfam" id="PF15980">
    <property type="entry name" value="ComGF"/>
    <property type="match status" value="1"/>
</dbReference>
<evidence type="ECO:0000313" key="3">
    <source>
        <dbReference type="Proteomes" id="UP000050911"/>
    </source>
</evidence>
<dbReference type="STRING" id="1302272.FC96_GL000663"/>
<organism evidence="2 3">
    <name type="scientific">Secundilactobacillus kimchicus JCM 15530</name>
    <dbReference type="NCBI Taxonomy" id="1302272"/>
    <lineage>
        <taxon>Bacteria</taxon>
        <taxon>Bacillati</taxon>
        <taxon>Bacillota</taxon>
        <taxon>Bacilli</taxon>
        <taxon>Lactobacillales</taxon>
        <taxon>Lactobacillaceae</taxon>
        <taxon>Secundilactobacillus</taxon>
    </lineage>
</organism>
<keyword evidence="1" id="KW-0472">Membrane</keyword>
<protein>
    <recommendedName>
        <fullName evidence="4">Prepilin-type N-terminal cleavage/methylation domain-containing protein</fullName>
    </recommendedName>
</protein>
<comment type="caution">
    <text evidence="2">The sequence shown here is derived from an EMBL/GenBank/DDBJ whole genome shotgun (WGS) entry which is preliminary data.</text>
</comment>
<evidence type="ECO:0000313" key="2">
    <source>
        <dbReference type="EMBL" id="KRK47203.1"/>
    </source>
</evidence>
<keyword evidence="1" id="KW-0812">Transmembrane</keyword>
<feature type="transmembrane region" description="Helical" evidence="1">
    <location>
        <begin position="20"/>
        <end position="38"/>
    </location>
</feature>
<keyword evidence="3" id="KW-1185">Reference proteome</keyword>
<reference evidence="2 3" key="1">
    <citation type="journal article" date="2015" name="Genome Announc.">
        <title>Expanding the biotechnology potential of lactobacilli through comparative genomics of 213 strains and associated genera.</title>
        <authorList>
            <person name="Sun Z."/>
            <person name="Harris H.M."/>
            <person name="McCann A."/>
            <person name="Guo C."/>
            <person name="Argimon S."/>
            <person name="Zhang W."/>
            <person name="Yang X."/>
            <person name="Jeffery I.B."/>
            <person name="Cooney J.C."/>
            <person name="Kagawa T.F."/>
            <person name="Liu W."/>
            <person name="Song Y."/>
            <person name="Salvetti E."/>
            <person name="Wrobel A."/>
            <person name="Rasinkangas P."/>
            <person name="Parkhill J."/>
            <person name="Rea M.C."/>
            <person name="O'Sullivan O."/>
            <person name="Ritari J."/>
            <person name="Douillard F.P."/>
            <person name="Paul Ross R."/>
            <person name="Yang R."/>
            <person name="Briner A.E."/>
            <person name="Felis G.E."/>
            <person name="de Vos W.M."/>
            <person name="Barrangou R."/>
            <person name="Klaenhammer T.R."/>
            <person name="Caufield P.W."/>
            <person name="Cui Y."/>
            <person name="Zhang H."/>
            <person name="O'Toole P.W."/>
        </authorList>
    </citation>
    <scope>NUCLEOTIDE SEQUENCE [LARGE SCALE GENOMIC DNA]</scope>
    <source>
        <strain evidence="2 3">JCM 15530</strain>
    </source>
</reference>
<accession>A0A0R1HRV3</accession>
<proteinExistence type="predicted"/>
<dbReference type="InterPro" id="IPR016977">
    <property type="entry name" value="ComGF"/>
</dbReference>
<dbReference type="AlphaFoldDB" id="A0A0R1HRV3"/>
<evidence type="ECO:0000256" key="1">
    <source>
        <dbReference type="SAM" id="Phobius"/>
    </source>
</evidence>
<dbReference type="Proteomes" id="UP000050911">
    <property type="component" value="Unassembled WGS sequence"/>
</dbReference>
<gene>
    <name evidence="2" type="ORF">FC96_GL000663</name>
</gene>